<evidence type="ECO:0000313" key="2">
    <source>
        <dbReference type="EMBL" id="SEC49601.1"/>
    </source>
</evidence>
<evidence type="ECO:0000313" key="3">
    <source>
        <dbReference type="Proteomes" id="UP000198609"/>
    </source>
</evidence>
<keyword evidence="3" id="KW-1185">Reference proteome</keyword>
<evidence type="ECO:0000256" key="1">
    <source>
        <dbReference type="SAM" id="MobiDB-lite"/>
    </source>
</evidence>
<dbReference type="AlphaFoldDB" id="A0A1H4T0H3"/>
<feature type="compositionally biased region" description="Low complexity" evidence="1">
    <location>
        <begin position="79"/>
        <end position="111"/>
    </location>
</feature>
<name>A0A1H4T0H3_STRMJ</name>
<gene>
    <name evidence="2" type="ORF">SAMN04490356_4372</name>
</gene>
<proteinExistence type="predicted"/>
<accession>A0A1H4T0H3</accession>
<protein>
    <submittedName>
        <fullName evidence="2">Uncharacterized protein</fullName>
    </submittedName>
</protein>
<feature type="region of interest" description="Disordered" evidence="1">
    <location>
        <begin position="70"/>
        <end position="111"/>
    </location>
</feature>
<dbReference type="Proteomes" id="UP000198609">
    <property type="component" value="Unassembled WGS sequence"/>
</dbReference>
<sequence length="111" mass="11771">MTTTVVPGLLEQLRHLPDDAFTRLQYLAPQVGCFNGCAMCSQGAGRDTWSLTREGLTGLFTALAKVAAERSRPSPRAVSTAPAWSSPTWTTTSAPTPTSTTTPSSPVMSWA</sequence>
<reference evidence="3" key="1">
    <citation type="submission" date="2016-10" db="EMBL/GenBank/DDBJ databases">
        <authorList>
            <person name="Varghese N."/>
            <person name="Submissions S."/>
        </authorList>
    </citation>
    <scope>NUCLEOTIDE SEQUENCE [LARGE SCALE GENOMIC DNA]</scope>
    <source>
        <strain evidence="3">DSM 40318</strain>
    </source>
</reference>
<organism evidence="2 3">
    <name type="scientific">Streptomyces melanosporofaciens</name>
    <dbReference type="NCBI Taxonomy" id="67327"/>
    <lineage>
        <taxon>Bacteria</taxon>
        <taxon>Bacillati</taxon>
        <taxon>Actinomycetota</taxon>
        <taxon>Actinomycetes</taxon>
        <taxon>Kitasatosporales</taxon>
        <taxon>Streptomycetaceae</taxon>
        <taxon>Streptomyces</taxon>
        <taxon>Streptomyces violaceusniger group</taxon>
    </lineage>
</organism>
<dbReference type="EMBL" id="FNST01000002">
    <property type="protein sequence ID" value="SEC49601.1"/>
    <property type="molecule type" value="Genomic_DNA"/>
</dbReference>